<accession>A0ACB9YIP8</accession>
<comment type="caution">
    <text evidence="1">The sequence shown here is derived from an EMBL/GenBank/DDBJ whole genome shotgun (WGS) entry which is preliminary data.</text>
</comment>
<dbReference type="EMBL" id="MU393691">
    <property type="protein sequence ID" value="KAI4858764.1"/>
    <property type="molecule type" value="Genomic_DNA"/>
</dbReference>
<evidence type="ECO:0000313" key="2">
    <source>
        <dbReference type="Proteomes" id="UP001497700"/>
    </source>
</evidence>
<dbReference type="Proteomes" id="UP001497700">
    <property type="component" value="Unassembled WGS sequence"/>
</dbReference>
<evidence type="ECO:0000313" key="1">
    <source>
        <dbReference type="EMBL" id="KAI4858764.1"/>
    </source>
</evidence>
<proteinExistence type="predicted"/>
<protein>
    <submittedName>
        <fullName evidence="1">Uncharacterized protein</fullName>
    </submittedName>
</protein>
<reference evidence="1 2" key="1">
    <citation type="journal article" date="2022" name="New Phytol.">
        <title>Ecological generalism drives hyperdiversity of secondary metabolite gene clusters in xylarialean endophytes.</title>
        <authorList>
            <person name="Franco M.E.E."/>
            <person name="Wisecaver J.H."/>
            <person name="Arnold A.E."/>
            <person name="Ju Y.M."/>
            <person name="Slot J.C."/>
            <person name="Ahrendt S."/>
            <person name="Moore L.P."/>
            <person name="Eastman K.E."/>
            <person name="Scott K."/>
            <person name="Konkel Z."/>
            <person name="Mondo S.J."/>
            <person name="Kuo A."/>
            <person name="Hayes R.D."/>
            <person name="Haridas S."/>
            <person name="Andreopoulos B."/>
            <person name="Riley R."/>
            <person name="LaButti K."/>
            <person name="Pangilinan J."/>
            <person name="Lipzen A."/>
            <person name="Amirebrahimi M."/>
            <person name="Yan J."/>
            <person name="Adam C."/>
            <person name="Keymanesh K."/>
            <person name="Ng V."/>
            <person name="Louie K."/>
            <person name="Northen T."/>
            <person name="Drula E."/>
            <person name="Henrissat B."/>
            <person name="Hsieh H.M."/>
            <person name="Youens-Clark K."/>
            <person name="Lutzoni F."/>
            <person name="Miadlikowska J."/>
            <person name="Eastwood D.C."/>
            <person name="Hamelin R.C."/>
            <person name="Grigoriev I.V."/>
            <person name="U'Ren J.M."/>
        </authorList>
    </citation>
    <scope>NUCLEOTIDE SEQUENCE [LARGE SCALE GENOMIC DNA]</scope>
    <source>
        <strain evidence="1 2">CBS 119005</strain>
    </source>
</reference>
<organism evidence="1 2">
    <name type="scientific">Hypoxylon rubiginosum</name>
    <dbReference type="NCBI Taxonomy" id="110542"/>
    <lineage>
        <taxon>Eukaryota</taxon>
        <taxon>Fungi</taxon>
        <taxon>Dikarya</taxon>
        <taxon>Ascomycota</taxon>
        <taxon>Pezizomycotina</taxon>
        <taxon>Sordariomycetes</taxon>
        <taxon>Xylariomycetidae</taxon>
        <taxon>Xylariales</taxon>
        <taxon>Hypoxylaceae</taxon>
        <taxon>Hypoxylon</taxon>
    </lineage>
</organism>
<keyword evidence="2" id="KW-1185">Reference proteome</keyword>
<name>A0ACB9YIP8_9PEZI</name>
<gene>
    <name evidence="1" type="ORF">F4820DRAFT_204505</name>
</gene>
<sequence>MDGTSAERNEYISQIEVVDLPMLEAPYNAADYSRLQYFLPEDKSVVVRDAQTKEIVLIVLRNVFHDQGLRQHVLAECREVIEHRQNVREEYRQNVREEHRQNAQVAYHATPEREQMAKNKAQGVAGIMWSVMQSRLPSSITPGYNRMIKKYDLPRLHTVYDDGTLGTLKLNGENITFCVEDGRVELLSPAMLSAMDRVRIILEEDTNDNGWIVAYTSNASEDPAHENDFLLAQYGILVLPATNTITAWHPKHYGGVVAPTEPVAGLEQNLGDEIDDGSFHAGPVFEAPRPGLKRKLSDSGDTFSRNPFIKRARKQQPEEQAEEPRRLSKRKLAPRPTGPSRSHRRG</sequence>